<feature type="region of interest" description="Disordered" evidence="1">
    <location>
        <begin position="1"/>
        <end position="58"/>
    </location>
</feature>
<name>A0A0U1DYQ4_9MYCO</name>
<evidence type="ECO:0000256" key="1">
    <source>
        <dbReference type="SAM" id="MobiDB-lite"/>
    </source>
</evidence>
<reference evidence="2 3" key="1">
    <citation type="submission" date="2015-03" db="EMBL/GenBank/DDBJ databases">
        <authorList>
            <person name="Murphy D."/>
        </authorList>
    </citation>
    <scope>NUCLEOTIDE SEQUENCE [LARGE SCALE GENOMIC DNA]</scope>
    <source>
        <strain evidence="2 3">D16</strain>
    </source>
</reference>
<proteinExistence type="predicted"/>
<dbReference type="AlphaFoldDB" id="A0A0U1DYQ4"/>
<sequence length="58" mass="6647">MRVTPWSMDQRDGGRPIPKDAREVTEGQEELQDEFDRRGEDPEGPGLHESHENIADET</sequence>
<protein>
    <submittedName>
        <fullName evidence="2">Uncharacterized protein</fullName>
    </submittedName>
</protein>
<evidence type="ECO:0000313" key="2">
    <source>
        <dbReference type="EMBL" id="CQD23762.1"/>
    </source>
</evidence>
<evidence type="ECO:0000313" key="3">
    <source>
        <dbReference type="Proteomes" id="UP000182227"/>
    </source>
</evidence>
<feature type="compositionally biased region" description="Basic and acidic residues" evidence="1">
    <location>
        <begin position="34"/>
        <end position="58"/>
    </location>
</feature>
<gene>
    <name evidence="2" type="ORF">BN970_06112</name>
</gene>
<accession>A0A0U1DYQ4</accession>
<dbReference type="Proteomes" id="UP000182227">
    <property type="component" value="Unassembled WGS sequence"/>
</dbReference>
<organism evidence="2 3">
    <name type="scientific">Mycolicibacterium conceptionense</name>
    <dbReference type="NCBI Taxonomy" id="451644"/>
    <lineage>
        <taxon>Bacteria</taxon>
        <taxon>Bacillati</taxon>
        <taxon>Actinomycetota</taxon>
        <taxon>Actinomycetes</taxon>
        <taxon>Mycobacteriales</taxon>
        <taxon>Mycobacteriaceae</taxon>
        <taxon>Mycolicibacterium</taxon>
    </lineage>
</organism>
<feature type="compositionally biased region" description="Basic and acidic residues" evidence="1">
    <location>
        <begin position="9"/>
        <end position="25"/>
    </location>
</feature>
<dbReference type="EMBL" id="CTEF01000006">
    <property type="protein sequence ID" value="CQD23762.1"/>
    <property type="molecule type" value="Genomic_DNA"/>
</dbReference>